<reference evidence="2" key="1">
    <citation type="journal article" date="2021" name="Proc. Natl. Acad. Sci. U.S.A.">
        <title>A Catalog of Tens of Thousands of Viruses from Human Metagenomes Reveals Hidden Associations with Chronic Diseases.</title>
        <authorList>
            <person name="Tisza M.J."/>
            <person name="Buck C.B."/>
        </authorList>
    </citation>
    <scope>NUCLEOTIDE SEQUENCE</scope>
    <source>
        <strain evidence="2">Ctj0M16</strain>
    </source>
</reference>
<sequence length="51" mass="6088">MVCFFLYSQILTLLFFKFKFFYWIFNAGCSFHAFCSNDSCFPNKRKSPTHG</sequence>
<keyword evidence="1" id="KW-0472">Membrane</keyword>
<feature type="transmembrane region" description="Helical" evidence="1">
    <location>
        <begin position="6"/>
        <end position="25"/>
    </location>
</feature>
<keyword evidence="1" id="KW-0812">Transmembrane</keyword>
<dbReference type="EMBL" id="BK032544">
    <property type="protein sequence ID" value="DAF46792.1"/>
    <property type="molecule type" value="Genomic_DNA"/>
</dbReference>
<evidence type="ECO:0000313" key="2">
    <source>
        <dbReference type="EMBL" id="DAF46792.1"/>
    </source>
</evidence>
<keyword evidence="1" id="KW-1133">Transmembrane helix</keyword>
<proteinExistence type="predicted"/>
<name>A0A8S5S769_9CAUD</name>
<evidence type="ECO:0000256" key="1">
    <source>
        <dbReference type="SAM" id="Phobius"/>
    </source>
</evidence>
<protein>
    <submittedName>
        <fullName evidence="2">Glycoprotein</fullName>
    </submittedName>
</protein>
<accession>A0A8S5S769</accession>
<organism evidence="2">
    <name type="scientific">Siphoviridae sp. ctj0M16</name>
    <dbReference type="NCBI Taxonomy" id="2827918"/>
    <lineage>
        <taxon>Viruses</taxon>
        <taxon>Duplodnaviria</taxon>
        <taxon>Heunggongvirae</taxon>
        <taxon>Uroviricota</taxon>
        <taxon>Caudoviricetes</taxon>
    </lineage>
</organism>